<comment type="caution">
    <text evidence="2">The sequence shown here is derived from an EMBL/GenBank/DDBJ whole genome shotgun (WGS) entry which is preliminary data.</text>
</comment>
<evidence type="ECO:0000256" key="1">
    <source>
        <dbReference type="SAM" id="MobiDB-lite"/>
    </source>
</evidence>
<sequence>MVLVRAQRALRDLTESGLELVAMWLVTSPWAQQLVSEPSSSHRRVTGAISAANGSQFRILNKSEVLKKWCLSIPPDSSRRDEAPAPNRVKIGRRTSPHAPPEVRRVRSTRAHAPHALQGRRRVKSLISTEKALSKFSQRSGFIHEDYALWKTEDEGHGKKMFQKTIGQIRQCIGHERGTTVAEQTNEFQRATGRGQKKRPEKRSQEGGHRGQEKRRDKKNCPRNKAQDQSSEAATTAMMAVDESDVLLAASADEESDWISDSGIAAYHLCRDREVFSTHVACEGLVRMANDAIVGKEQSDEWTKEATVAQRHGKQAQEYLMDVLEGSTVEQERKEMLWDTCGSLARHEKVQPVQDVHEEAQRRETESMHNDRRDVAETSLFRSRSVAVISPVAHTREERWSHDDLQSDVLCRAPRGAERDGSAMVLVRAQRALRDLTESGLELVAYGMGNEVSTFGDVYSYGILILEIFTGKRPTGNMFNDSVTLHNFAKVALLEQGASLADPTHFQQSENGEAHSGINKTTNQNSIEGQRIEECLISILKVGITCSKELLRDRPAMNEVVVQLHVIKNAFLGGITAL</sequence>
<dbReference type="Proteomes" id="UP000585474">
    <property type="component" value="Unassembled WGS sequence"/>
</dbReference>
<dbReference type="AlphaFoldDB" id="A0A7J0DYX5"/>
<dbReference type="InterPro" id="IPR011009">
    <property type="entry name" value="Kinase-like_dom_sf"/>
</dbReference>
<gene>
    <name evidence="2" type="ORF">Acr_00g0096630</name>
</gene>
<protein>
    <recommendedName>
        <fullName evidence="4">Leucine-rich repeat protein kinase family protein</fullName>
    </recommendedName>
</protein>
<evidence type="ECO:0008006" key="4">
    <source>
        <dbReference type="Google" id="ProtNLM"/>
    </source>
</evidence>
<dbReference type="PANTHER" id="PTHR48055:SF55">
    <property type="entry name" value="PROTEIN KINASE DOMAIN-CONTAINING PROTEIN"/>
    <property type="match status" value="1"/>
</dbReference>
<name>A0A7J0DYX5_9ERIC</name>
<feature type="compositionally biased region" description="Basic residues" evidence="1">
    <location>
        <begin position="106"/>
        <end position="121"/>
    </location>
</feature>
<proteinExistence type="predicted"/>
<organism evidence="2 3">
    <name type="scientific">Actinidia rufa</name>
    <dbReference type="NCBI Taxonomy" id="165716"/>
    <lineage>
        <taxon>Eukaryota</taxon>
        <taxon>Viridiplantae</taxon>
        <taxon>Streptophyta</taxon>
        <taxon>Embryophyta</taxon>
        <taxon>Tracheophyta</taxon>
        <taxon>Spermatophyta</taxon>
        <taxon>Magnoliopsida</taxon>
        <taxon>eudicotyledons</taxon>
        <taxon>Gunneridae</taxon>
        <taxon>Pentapetalae</taxon>
        <taxon>asterids</taxon>
        <taxon>Ericales</taxon>
        <taxon>Actinidiaceae</taxon>
        <taxon>Actinidia</taxon>
    </lineage>
</organism>
<dbReference type="OrthoDB" id="1103805at2759"/>
<feature type="compositionally biased region" description="Basic and acidic residues" evidence="1">
    <location>
        <begin position="202"/>
        <end position="215"/>
    </location>
</feature>
<evidence type="ECO:0000313" key="3">
    <source>
        <dbReference type="Proteomes" id="UP000585474"/>
    </source>
</evidence>
<evidence type="ECO:0000313" key="2">
    <source>
        <dbReference type="EMBL" id="GFS45536.1"/>
    </source>
</evidence>
<dbReference type="Gene3D" id="1.10.510.10">
    <property type="entry name" value="Transferase(Phosphotransferase) domain 1"/>
    <property type="match status" value="1"/>
</dbReference>
<accession>A0A7J0DYX5</accession>
<dbReference type="SUPFAM" id="SSF56112">
    <property type="entry name" value="Protein kinase-like (PK-like)"/>
    <property type="match status" value="1"/>
</dbReference>
<dbReference type="GO" id="GO:0016020">
    <property type="term" value="C:membrane"/>
    <property type="evidence" value="ECO:0007669"/>
    <property type="project" value="TreeGrafter"/>
</dbReference>
<keyword evidence="3" id="KW-1185">Reference proteome</keyword>
<dbReference type="InterPro" id="IPR051564">
    <property type="entry name" value="LRR_receptor-like_kinase"/>
</dbReference>
<dbReference type="EMBL" id="BJWL01000450">
    <property type="protein sequence ID" value="GFS45536.1"/>
    <property type="molecule type" value="Genomic_DNA"/>
</dbReference>
<feature type="region of interest" description="Disordered" evidence="1">
    <location>
        <begin position="178"/>
        <end position="235"/>
    </location>
</feature>
<reference evidence="3" key="1">
    <citation type="submission" date="2019-07" db="EMBL/GenBank/DDBJ databases">
        <title>De Novo Assembly of kiwifruit Actinidia rufa.</title>
        <authorList>
            <person name="Sugita-Konishi S."/>
            <person name="Sato K."/>
            <person name="Mori E."/>
            <person name="Abe Y."/>
            <person name="Kisaki G."/>
            <person name="Hamano K."/>
            <person name="Suezawa K."/>
            <person name="Otani M."/>
            <person name="Fukuda T."/>
            <person name="Manabe T."/>
            <person name="Gomi K."/>
            <person name="Tabuchi M."/>
            <person name="Akimitsu K."/>
            <person name="Kataoka I."/>
        </authorList>
    </citation>
    <scope>NUCLEOTIDE SEQUENCE [LARGE SCALE GENOMIC DNA]</scope>
    <source>
        <strain evidence="3">cv. Fuchu</strain>
    </source>
</reference>
<feature type="region of interest" description="Disordered" evidence="1">
    <location>
        <begin position="76"/>
        <end position="121"/>
    </location>
</feature>
<dbReference type="PANTHER" id="PTHR48055">
    <property type="entry name" value="LEUCINE-RICH REPEAT RECEPTOR PROTEIN KINASE EMS1"/>
    <property type="match status" value="1"/>
</dbReference>